<evidence type="ECO:0000313" key="3">
    <source>
        <dbReference type="Proteomes" id="UP000198693"/>
    </source>
</evidence>
<keyword evidence="1 2" id="KW-0812">Transmembrane</keyword>
<feature type="transmembrane region" description="Helical" evidence="1">
    <location>
        <begin position="26"/>
        <end position="49"/>
    </location>
</feature>
<dbReference type="Proteomes" id="UP000198693">
    <property type="component" value="Unassembled WGS sequence"/>
</dbReference>
<sequence length="57" mass="5886">MEGTPPNVIVFGTGAVTIAQMAHGGIVLNIIGIVLITLFCYMIGGFAIVRCHTIAIG</sequence>
<evidence type="ECO:0000313" key="2">
    <source>
        <dbReference type="EMBL" id="SFU97607.1"/>
    </source>
</evidence>
<dbReference type="AlphaFoldDB" id="A0A1I7KJJ9"/>
<accession>A0A1I7KJJ9</accession>
<dbReference type="EMBL" id="FPBP01000022">
    <property type="protein sequence ID" value="SFU97607.1"/>
    <property type="molecule type" value="Genomic_DNA"/>
</dbReference>
<name>A0A1I7KJJ9_9GAMM</name>
<dbReference type="STRING" id="463301.SAMN04487955_12221"/>
<reference evidence="3" key="1">
    <citation type="submission" date="2016-10" db="EMBL/GenBank/DDBJ databases">
        <authorList>
            <person name="Varghese N."/>
            <person name="Submissions S."/>
        </authorList>
    </citation>
    <scope>NUCLEOTIDE SEQUENCE [LARGE SCALE GENOMIC DNA]</scope>
    <source>
        <strain evidence="3">CGMCC 1.6981</strain>
    </source>
</reference>
<proteinExistence type="predicted"/>
<gene>
    <name evidence="2" type="ORF">SAMN04487955_12221</name>
</gene>
<keyword evidence="1" id="KW-0472">Membrane</keyword>
<keyword evidence="3" id="KW-1185">Reference proteome</keyword>
<keyword evidence="1" id="KW-1133">Transmembrane helix</keyword>
<evidence type="ECO:0000256" key="1">
    <source>
        <dbReference type="SAM" id="Phobius"/>
    </source>
</evidence>
<protein>
    <submittedName>
        <fullName evidence="2">Sodium:sulfate symporter transmembrane region</fullName>
    </submittedName>
</protein>
<organism evidence="2 3">
    <name type="scientific">Halomonas korlensis</name>
    <dbReference type="NCBI Taxonomy" id="463301"/>
    <lineage>
        <taxon>Bacteria</taxon>
        <taxon>Pseudomonadati</taxon>
        <taxon>Pseudomonadota</taxon>
        <taxon>Gammaproteobacteria</taxon>
        <taxon>Oceanospirillales</taxon>
        <taxon>Halomonadaceae</taxon>
        <taxon>Halomonas</taxon>
    </lineage>
</organism>